<keyword evidence="8 10" id="KW-1133">Transmembrane helix</keyword>
<dbReference type="Pfam" id="PF00027">
    <property type="entry name" value="cNMP_binding"/>
    <property type="match status" value="2"/>
</dbReference>
<evidence type="ECO:0000259" key="13">
    <source>
        <dbReference type="PROSITE" id="PS50929"/>
    </source>
</evidence>
<evidence type="ECO:0000256" key="2">
    <source>
        <dbReference type="ARBA" id="ARBA00022448"/>
    </source>
</evidence>
<comment type="caution">
    <text evidence="15">The sequence shown here is derived from an EMBL/GenBank/DDBJ whole genome shotgun (WGS) entry which is preliminary data.</text>
</comment>
<feature type="transmembrane region" description="Helical" evidence="10">
    <location>
        <begin position="606"/>
        <end position="626"/>
    </location>
</feature>
<reference evidence="16" key="1">
    <citation type="journal article" date="2019" name="Int. J. Syst. Evol. Microbiol.">
        <title>The Global Catalogue of Microorganisms (GCM) 10K type strain sequencing project: providing services to taxonomists for standard genome sequencing and annotation.</title>
        <authorList>
            <consortium name="The Broad Institute Genomics Platform"/>
            <consortium name="The Broad Institute Genome Sequencing Center for Infectious Disease"/>
            <person name="Wu L."/>
            <person name="Ma J."/>
        </authorList>
    </citation>
    <scope>NUCLEOTIDE SEQUENCE [LARGE SCALE GENOMIC DNA]</scope>
    <source>
        <strain evidence="16">JCM 17782</strain>
    </source>
</reference>
<accession>A0ABP8RB22</accession>
<keyword evidence="2" id="KW-0813">Transport</keyword>
<feature type="domain" description="Cyclic nucleotide-binding" evidence="11">
    <location>
        <begin position="21"/>
        <end position="142"/>
    </location>
</feature>
<feature type="transmembrane region" description="Helical" evidence="10">
    <location>
        <begin position="710"/>
        <end position="733"/>
    </location>
</feature>
<dbReference type="Pfam" id="PF00664">
    <property type="entry name" value="ABC_membrane"/>
    <property type="match status" value="1"/>
</dbReference>
<dbReference type="InterPro" id="IPR036640">
    <property type="entry name" value="ABC1_TM_sf"/>
</dbReference>
<dbReference type="InterPro" id="IPR005074">
    <property type="entry name" value="Peptidase_C39"/>
</dbReference>
<dbReference type="InterPro" id="IPR000595">
    <property type="entry name" value="cNMP-bd_dom"/>
</dbReference>
<keyword evidence="6" id="KW-0645">Protease</keyword>
<dbReference type="Pfam" id="PF03412">
    <property type="entry name" value="Peptidase_C39"/>
    <property type="match status" value="1"/>
</dbReference>
<dbReference type="PROSITE" id="PS50929">
    <property type="entry name" value="ABC_TM1F"/>
    <property type="match status" value="1"/>
</dbReference>
<dbReference type="EMBL" id="BAABGF010000004">
    <property type="protein sequence ID" value="GAA4533808.1"/>
    <property type="molecule type" value="Genomic_DNA"/>
</dbReference>
<evidence type="ECO:0000313" key="15">
    <source>
        <dbReference type="EMBL" id="GAA4533808.1"/>
    </source>
</evidence>
<dbReference type="PANTHER" id="PTHR43394:SF1">
    <property type="entry name" value="ATP-BINDING CASSETTE SUB-FAMILY B MEMBER 10, MITOCHONDRIAL"/>
    <property type="match status" value="1"/>
</dbReference>
<dbReference type="PROSITE" id="PS50990">
    <property type="entry name" value="PEPTIDASE_C39"/>
    <property type="match status" value="1"/>
</dbReference>
<dbReference type="SUPFAM" id="SSF51206">
    <property type="entry name" value="cAMP-binding domain-like"/>
    <property type="match status" value="2"/>
</dbReference>
<evidence type="ECO:0000259" key="14">
    <source>
        <dbReference type="PROSITE" id="PS50990"/>
    </source>
</evidence>
<dbReference type="InterPro" id="IPR018488">
    <property type="entry name" value="cNMP-bd_CS"/>
</dbReference>
<evidence type="ECO:0000256" key="1">
    <source>
        <dbReference type="ARBA" id="ARBA00004651"/>
    </source>
</evidence>
<keyword evidence="7" id="KW-0067">ATP-binding</keyword>
<evidence type="ECO:0000259" key="12">
    <source>
        <dbReference type="PROSITE" id="PS50893"/>
    </source>
</evidence>
<dbReference type="PROSITE" id="PS50893">
    <property type="entry name" value="ABC_TRANSPORTER_2"/>
    <property type="match status" value="1"/>
</dbReference>
<dbReference type="InterPro" id="IPR014710">
    <property type="entry name" value="RmlC-like_jellyroll"/>
</dbReference>
<keyword evidence="9 10" id="KW-0472">Membrane</keyword>
<dbReference type="Gene3D" id="3.90.70.10">
    <property type="entry name" value="Cysteine proteinases"/>
    <property type="match status" value="1"/>
</dbReference>
<organism evidence="15 16">
    <name type="scientific">Mycobacterium paraffinicum</name>
    <dbReference type="NCBI Taxonomy" id="53378"/>
    <lineage>
        <taxon>Bacteria</taxon>
        <taxon>Bacillati</taxon>
        <taxon>Actinomycetota</taxon>
        <taxon>Actinomycetes</taxon>
        <taxon>Mycobacteriales</taxon>
        <taxon>Mycobacteriaceae</taxon>
        <taxon>Mycobacterium</taxon>
    </lineage>
</organism>
<dbReference type="CDD" id="cd02418">
    <property type="entry name" value="Peptidase_C39B"/>
    <property type="match status" value="1"/>
</dbReference>
<evidence type="ECO:0000256" key="10">
    <source>
        <dbReference type="SAM" id="Phobius"/>
    </source>
</evidence>
<dbReference type="InterPro" id="IPR018490">
    <property type="entry name" value="cNMP-bd_dom_sf"/>
</dbReference>
<feature type="domain" description="ABC transmembrane type-1" evidence="13">
    <location>
        <begin position="492"/>
        <end position="774"/>
    </location>
</feature>
<dbReference type="PROSITE" id="PS00889">
    <property type="entry name" value="CNMP_BINDING_2"/>
    <property type="match status" value="1"/>
</dbReference>
<feature type="domain" description="Peptidase C39" evidence="14">
    <location>
        <begin position="342"/>
        <end position="461"/>
    </location>
</feature>
<feature type="transmembrane region" description="Helical" evidence="10">
    <location>
        <begin position="491"/>
        <end position="511"/>
    </location>
</feature>
<dbReference type="PANTHER" id="PTHR43394">
    <property type="entry name" value="ATP-DEPENDENT PERMEASE MDL1, MITOCHONDRIAL"/>
    <property type="match status" value="1"/>
</dbReference>
<dbReference type="SMART" id="SM00382">
    <property type="entry name" value="AAA"/>
    <property type="match status" value="1"/>
</dbReference>
<sequence>MAVSDRPLTPTAPPNLRRVPLLELMPADVRQLVEPSFTPVSFGFGEVIVAEGDRADAMFVIQSGTAQVIKTGEHGKDLPLDVLCSGDMFGERCLLDPERHRTATVRATSPVQALRLDREKFQALVHTEPEVGRYVQLDVRRRELRDFLGRYAAFGDLPPDGMRALLCGLVPEAHSAGELIIRQGDPAGPMYIIRHGRLRAHTDDDCTREQPPDLRPGDFFGEVSLLRGTARSASVEAVTDCELWAVEPDLFAQLAAKFPEFREGVEQRVSAYDYRRSAHVPPDFAEEVLPADAAGPDVLSEELPRAAATADPWWAEGDSEIEQFDDFARHRKRIRRFPLILQNDSTEAGATCLAMICRYYGRKVSLAHVREVVHTSVDGTSLSGISQGAKALGFKVSAAKVSEDRLDSMTLPAMMHLTNNNWVVLFHIDARHAWVVDPARGRRRLERAEVEANWSGYAALIAPTEALMEVPEQRSPVSWYIRFFKPYRRTLLVALALAFLSAAGSMLIPVLSKVVVDKVIHLHDIGLLSELVLAMFGALFLSVVVTIVQRLLISRIAVRVDRDSLNTLSQVLLALPMTYFRARRIGDIGRRLSGLQLVREISINRAVGCLSAITQVVVAVAVMWAFSWRLTLVYLLSALPLYGLLMWYAQARLLPAYEGLEECWSKYQSRQIDSIRGIETVKAMGAEESLRRTMLNEFDELSDKIYRADVVLMLYNGAVQLISFLSLALFLWLGALQVLHQNLTVGGLISFNALVLLSNQPLVTVVLSWDMLQQMVVLLGRLNDVLERTPEQGADHSALAPVKYVSGHIQFRDLSFHYPGPAQTRVLDAIDFEVRPGSRVGIVGRSGSGKTTLVKCLCGLLEPTGGTILYDGHELTGLNLRDLRRQIGVVLQENHMFDATIAENIAFGTEQPDPERVLWAARAASAAAFIERLPLGYQTRIGESGLLLSGGQRQRIAIARAVYHRPPVLVFDEATSALDTESERAVQQNLDQLLQGRTSFVIAHRLSTVRDADVILVLEQGRLVERGTHDELMARQGLYYYLCSQQLGM</sequence>
<dbReference type="InterPro" id="IPR003593">
    <property type="entry name" value="AAA+_ATPase"/>
</dbReference>
<protein>
    <recommendedName>
        <fullName evidence="17">Peptidase C39</fullName>
    </recommendedName>
</protein>
<dbReference type="PROSITE" id="PS50042">
    <property type="entry name" value="CNMP_BINDING_3"/>
    <property type="match status" value="2"/>
</dbReference>
<keyword evidence="3 10" id="KW-0812">Transmembrane</keyword>
<dbReference type="InterPro" id="IPR039421">
    <property type="entry name" value="Type_1_exporter"/>
</dbReference>
<dbReference type="CDD" id="cd00038">
    <property type="entry name" value="CAP_ED"/>
    <property type="match status" value="2"/>
</dbReference>
<dbReference type="SMART" id="SM00100">
    <property type="entry name" value="cNMP"/>
    <property type="match status" value="2"/>
</dbReference>
<dbReference type="InterPro" id="IPR011527">
    <property type="entry name" value="ABC1_TM_dom"/>
</dbReference>
<feature type="domain" description="ABC transporter" evidence="12">
    <location>
        <begin position="809"/>
        <end position="1045"/>
    </location>
</feature>
<evidence type="ECO:0000256" key="7">
    <source>
        <dbReference type="ARBA" id="ARBA00022840"/>
    </source>
</evidence>
<dbReference type="InterPro" id="IPR017871">
    <property type="entry name" value="ABC_transporter-like_CS"/>
</dbReference>
<evidence type="ECO:0000313" key="16">
    <source>
        <dbReference type="Proteomes" id="UP001501417"/>
    </source>
</evidence>
<evidence type="ECO:0000256" key="6">
    <source>
        <dbReference type="ARBA" id="ARBA00022807"/>
    </source>
</evidence>
<proteinExistence type="predicted"/>
<evidence type="ECO:0000256" key="3">
    <source>
        <dbReference type="ARBA" id="ARBA00022692"/>
    </source>
</evidence>
<keyword evidence="6" id="KW-0788">Thiol protease</keyword>
<dbReference type="InterPro" id="IPR027417">
    <property type="entry name" value="P-loop_NTPase"/>
</dbReference>
<dbReference type="Pfam" id="PF00005">
    <property type="entry name" value="ABC_tran"/>
    <property type="match status" value="1"/>
</dbReference>
<dbReference type="SUPFAM" id="SSF52540">
    <property type="entry name" value="P-loop containing nucleoside triphosphate hydrolases"/>
    <property type="match status" value="1"/>
</dbReference>
<evidence type="ECO:0000256" key="9">
    <source>
        <dbReference type="ARBA" id="ARBA00023136"/>
    </source>
</evidence>
<dbReference type="Gene3D" id="3.40.50.300">
    <property type="entry name" value="P-loop containing nucleotide triphosphate hydrolases"/>
    <property type="match status" value="1"/>
</dbReference>
<dbReference type="InterPro" id="IPR003439">
    <property type="entry name" value="ABC_transporter-like_ATP-bd"/>
</dbReference>
<comment type="subcellular location">
    <subcellularLocation>
        <location evidence="1">Cell membrane</location>
        <topology evidence="1">Multi-pass membrane protein</topology>
    </subcellularLocation>
</comment>
<name>A0ABP8RB22_9MYCO</name>
<dbReference type="PROSITE" id="PS00888">
    <property type="entry name" value="CNMP_BINDING_1"/>
    <property type="match status" value="2"/>
</dbReference>
<feature type="transmembrane region" description="Helical" evidence="10">
    <location>
        <begin position="531"/>
        <end position="553"/>
    </location>
</feature>
<evidence type="ECO:0000259" key="11">
    <source>
        <dbReference type="PROSITE" id="PS50042"/>
    </source>
</evidence>
<dbReference type="SUPFAM" id="SSF90123">
    <property type="entry name" value="ABC transporter transmembrane region"/>
    <property type="match status" value="1"/>
</dbReference>
<keyword evidence="5" id="KW-0378">Hydrolase</keyword>
<keyword evidence="4" id="KW-0547">Nucleotide-binding</keyword>
<evidence type="ECO:0000256" key="4">
    <source>
        <dbReference type="ARBA" id="ARBA00022741"/>
    </source>
</evidence>
<evidence type="ECO:0000256" key="5">
    <source>
        <dbReference type="ARBA" id="ARBA00022801"/>
    </source>
</evidence>
<dbReference type="Proteomes" id="UP001501417">
    <property type="component" value="Unassembled WGS sequence"/>
</dbReference>
<keyword evidence="16" id="KW-1185">Reference proteome</keyword>
<evidence type="ECO:0008006" key="17">
    <source>
        <dbReference type="Google" id="ProtNLM"/>
    </source>
</evidence>
<evidence type="ECO:0000256" key="8">
    <source>
        <dbReference type="ARBA" id="ARBA00022989"/>
    </source>
</evidence>
<gene>
    <name evidence="15" type="ORF">GCM10023161_05190</name>
</gene>
<dbReference type="Gene3D" id="2.60.120.10">
    <property type="entry name" value="Jelly Rolls"/>
    <property type="match status" value="2"/>
</dbReference>
<feature type="transmembrane region" description="Helical" evidence="10">
    <location>
        <begin position="632"/>
        <end position="649"/>
    </location>
</feature>
<dbReference type="PROSITE" id="PS00211">
    <property type="entry name" value="ABC_TRANSPORTER_1"/>
    <property type="match status" value="1"/>
</dbReference>
<feature type="domain" description="Cyclic nucleotide-binding" evidence="11">
    <location>
        <begin position="153"/>
        <end position="254"/>
    </location>
</feature>
<dbReference type="Gene3D" id="1.20.1560.10">
    <property type="entry name" value="ABC transporter type 1, transmembrane domain"/>
    <property type="match status" value="1"/>
</dbReference>